<dbReference type="Proteomes" id="UP000076088">
    <property type="component" value="Chromosome"/>
</dbReference>
<evidence type="ECO:0000313" key="2">
    <source>
        <dbReference type="Proteomes" id="UP000076088"/>
    </source>
</evidence>
<gene>
    <name evidence="1" type="ORF">ATM17_15090</name>
</gene>
<organism evidence="1 2">
    <name type="scientific">Sphingopyxis macrogoltabida</name>
    <name type="common">Sphingomonas macrogoltabidus</name>
    <dbReference type="NCBI Taxonomy" id="33050"/>
    <lineage>
        <taxon>Bacteria</taxon>
        <taxon>Pseudomonadati</taxon>
        <taxon>Pseudomonadota</taxon>
        <taxon>Alphaproteobacteria</taxon>
        <taxon>Sphingomonadales</taxon>
        <taxon>Sphingomonadaceae</taxon>
        <taxon>Sphingopyxis</taxon>
    </lineage>
</organism>
<keyword evidence="2" id="KW-1185">Reference proteome</keyword>
<dbReference type="AlphaFoldDB" id="A0AAC9AVR8"/>
<dbReference type="EMBL" id="CP013344">
    <property type="protein sequence ID" value="AMU90350.1"/>
    <property type="molecule type" value="Genomic_DNA"/>
</dbReference>
<proteinExistence type="predicted"/>
<accession>A0AAC9AVR8</accession>
<reference evidence="1 2" key="2">
    <citation type="journal article" date="2016" name="Genome Announc.">
        <title>Complete Genome Sequence of Sphingopyxis macrogoltabida Strain 203N (NBRC 111659), a Polyethylene Glycol Degrader.</title>
        <authorList>
            <person name="Ohtsubo Y."/>
            <person name="Nonoyama S."/>
            <person name="Nagata Y."/>
            <person name="Numata M."/>
            <person name="Tsuchikane K."/>
            <person name="Hosoyama A."/>
            <person name="Yamazoe A."/>
            <person name="Tsuda M."/>
            <person name="Fujita N."/>
            <person name="Kawai F."/>
        </authorList>
    </citation>
    <scope>NUCLEOTIDE SEQUENCE [LARGE SCALE GENOMIC DNA]</scope>
    <source>
        <strain evidence="1 2">203N</strain>
    </source>
</reference>
<dbReference type="KEGG" id="smaz:LH19_14485"/>
<protein>
    <submittedName>
        <fullName evidence="1">Uncharacterized protein</fullName>
    </submittedName>
</protein>
<sequence>MADRVSISFKLGGHLTPETWLALAAVIAGESLSIEWDGPAFESSHRTVGEPLELFANEVAWGKVEPLETFCQDHGLPYRFWAGGFFAEWSAERIVFRGEGTPDSFIVDESDRVLIDRHEVVRRGSVEGILGYFDEAEFTVPPLVIEGDPDIPAEADGQETAHG</sequence>
<dbReference type="RefSeq" id="WP_054729079.1">
    <property type="nucleotide sequence ID" value="NZ_CP009429.1"/>
</dbReference>
<evidence type="ECO:0000313" key="1">
    <source>
        <dbReference type="EMBL" id="AMU90350.1"/>
    </source>
</evidence>
<name>A0AAC9AVR8_SPHMC</name>
<reference evidence="2" key="1">
    <citation type="submission" date="2015-11" db="EMBL/GenBank/DDBJ databases">
        <title>Complete genome sequence of a polyethylene-glycol degrader Sphingopyxis macrogoltabida 203N (NBRC 111659).</title>
        <authorList>
            <person name="Yoshiyuki O."/>
            <person name="Shouta N."/>
            <person name="Nagata Y."/>
            <person name="Numata M."/>
            <person name="Tsuchikane K."/>
            <person name="Hosoyama A."/>
            <person name="Yamazoe A."/>
            <person name="Tsuda M."/>
            <person name="Fujita N."/>
            <person name="Kawai F."/>
        </authorList>
    </citation>
    <scope>NUCLEOTIDE SEQUENCE [LARGE SCALE GENOMIC DNA]</scope>
    <source>
        <strain evidence="2">203N</strain>
    </source>
</reference>